<dbReference type="RefSeq" id="WP_266129529.1">
    <property type="nucleotide sequence ID" value="NZ_JAPKMY010000002.1"/>
</dbReference>
<organism evidence="1 2">
    <name type="scientific">Acinetobacter nematophilus</name>
    <dbReference type="NCBI Taxonomy" id="2994642"/>
    <lineage>
        <taxon>Bacteria</taxon>
        <taxon>Pseudomonadati</taxon>
        <taxon>Pseudomonadota</taxon>
        <taxon>Gammaproteobacteria</taxon>
        <taxon>Moraxellales</taxon>
        <taxon>Moraxellaceae</taxon>
        <taxon>Acinetobacter</taxon>
    </lineage>
</organism>
<evidence type="ECO:0008006" key="3">
    <source>
        <dbReference type="Google" id="ProtNLM"/>
    </source>
</evidence>
<proteinExistence type="predicted"/>
<gene>
    <name evidence="1" type="ORF">OSH00_05135</name>
</gene>
<sequence length="315" mass="37401">MITGHYLQQTNILPKNHSVEMIYQKMQAVFQQHERLIVLLDQTLAPDIFDDLKNKLRVDQIIYIPLAKGNGYKDTNLFFIEIIDNKILNDIGFELAEHLLKHCDVANDRYLVHGFGCSSYDNDELNRKFKTSLVLQDIESKILFRWYDPRVMIYLDQIFNESQMNSLLGNFTQWHFFHPTGYYRWENIEQNKLQRKAINKINAQQSLQLDLIEISNMVFRKAHELEQIDSHNLIPQNILKNLYQAHEQYHIKKYIDLVSYGLYAELLGQGFIQHPHVVNVLEQYWNTEPENYNFTEAMNFVTEDAWALIKTEIIE</sequence>
<evidence type="ECO:0000313" key="2">
    <source>
        <dbReference type="Proteomes" id="UP001146019"/>
    </source>
</evidence>
<evidence type="ECO:0000313" key="1">
    <source>
        <dbReference type="EMBL" id="MCX5467125.1"/>
    </source>
</evidence>
<name>A0A9X3IGT6_9GAMM</name>
<reference evidence="1" key="1">
    <citation type="submission" date="2022-11" db="EMBL/GenBank/DDBJ databases">
        <title>Biodiversity and phylogenetic relationships of bacteria.</title>
        <authorList>
            <person name="Machado R.A.R."/>
            <person name="Bhat A."/>
            <person name="Loulou A."/>
            <person name="Kallel S."/>
        </authorList>
    </citation>
    <scope>NUCLEOTIDE SEQUENCE</scope>
    <source>
        <strain evidence="1">A-IN1</strain>
    </source>
</reference>
<dbReference type="Proteomes" id="UP001146019">
    <property type="component" value="Unassembled WGS sequence"/>
</dbReference>
<protein>
    <recommendedName>
        <fullName evidence="3">DUF4123 domain-containing protein</fullName>
    </recommendedName>
</protein>
<comment type="caution">
    <text evidence="1">The sequence shown here is derived from an EMBL/GenBank/DDBJ whole genome shotgun (WGS) entry which is preliminary data.</text>
</comment>
<dbReference type="EMBL" id="JAPKMY010000002">
    <property type="protein sequence ID" value="MCX5467125.1"/>
    <property type="molecule type" value="Genomic_DNA"/>
</dbReference>
<accession>A0A9X3IGT6</accession>
<keyword evidence="2" id="KW-1185">Reference proteome</keyword>
<dbReference type="AlphaFoldDB" id="A0A9X3IGT6"/>